<organism evidence="1 2">
    <name type="scientific">Cetobacterium ceti</name>
    <dbReference type="NCBI Taxonomy" id="180163"/>
    <lineage>
        <taxon>Bacteria</taxon>
        <taxon>Fusobacteriati</taxon>
        <taxon>Fusobacteriota</taxon>
        <taxon>Fusobacteriia</taxon>
        <taxon>Fusobacteriales</taxon>
        <taxon>Fusobacteriaceae</taxon>
        <taxon>Cetobacterium</taxon>
    </lineage>
</organism>
<keyword evidence="2" id="KW-1185">Reference proteome</keyword>
<dbReference type="SUPFAM" id="SSF49478">
    <property type="entry name" value="Cna protein B-type domain"/>
    <property type="match status" value="1"/>
</dbReference>
<gene>
    <name evidence="1" type="ORF">SAMN02745174_01871</name>
</gene>
<reference evidence="1 2" key="1">
    <citation type="submission" date="2017-02" db="EMBL/GenBank/DDBJ databases">
        <authorList>
            <person name="Peterson S.W."/>
        </authorList>
    </citation>
    <scope>NUCLEOTIDE SEQUENCE [LARGE SCALE GENOMIC DNA]</scope>
    <source>
        <strain evidence="1 2">ATCC 700028</strain>
    </source>
</reference>
<dbReference type="EMBL" id="FUWX01000014">
    <property type="protein sequence ID" value="SJZ89663.1"/>
    <property type="molecule type" value="Genomic_DNA"/>
</dbReference>
<dbReference type="STRING" id="180163.SAMN02745174_01871"/>
<name>A0A1T4PDM1_9FUSO</name>
<proteinExistence type="predicted"/>
<accession>A0A1T4PDM1</accession>
<evidence type="ECO:0000313" key="1">
    <source>
        <dbReference type="EMBL" id="SJZ89663.1"/>
    </source>
</evidence>
<evidence type="ECO:0000313" key="2">
    <source>
        <dbReference type="Proteomes" id="UP000191153"/>
    </source>
</evidence>
<dbReference type="RefSeq" id="WP_078694336.1">
    <property type="nucleotide sequence ID" value="NZ_FUWX01000014.1"/>
</dbReference>
<sequence length="885" mass="102512">MGKKYLKFMSLYFLFNILIFGENIDKAQLDHLKSIGVISQEDYDILLGDSKIKSGTSMYDLVINGENKSKTFEVIQEGDKLFIPLKAFFENIDFTNYKDINGEVTILLGDNLKKIIINLKEKYILIDGKDEKIKITKENLIEKNGEIYLEENLFKELFLAYIRIDNDLYKMNMTLSFSSPEDIAIRLGRTKDILRNKKLSNELYYTNNAKLFELGYLKVQLDQIYRKSKDQPKYKKDWDGNLEYQGATLYGQLTSSYNMKEDLIGDTYLRYDNIWEKHTLEVGTYGSGYGKSREWGLSFKKDKGYILGSDKTYIIKENVPIGSRVELLYMGIPIAVQDSKNGIVEFENSEIKGDRDYILKIYEPSGKIIEKVINTTSDYNQQNKGQMEYDINLREDESSSKFKSYSNIYYGLTNNLTLGLGYRREPQMINDDYKYIDTGRLEGVYSNYINSLPYTVVLGGDKVFNDIYDNSNNRNINKKYSYDVLGQIDIKNIRLKVKEKKSGAYYDEKNRQEYSVKYTPLRALDLHYDYERVEDHLNKHTSNSRFTANYSKTIKDLLVSTEYSTSRRDKDSYGVNFYYNGFRAFTTRWENKWDNDGKDYTTSFSIFNGGNTNLNYTLEASYSEKNKDMFTFRFSMDYENFLSFDFFGDKGGTREFKFGLNRIVDLKNPLEKIDSMDSSRVKVKTFIDLNNNNKFDKGEKPVNNVVVNIGKEKVVTDRNGEGIFYGVPNHITYDLKPTIRKPSFLLGNNKIVIEGRNTSTLTAYIPVKPMITLTGIVNVDDSFKSKPIGKMKVFSNLLVKIKDINGKVIETTMPDETGIFEVSGLFPKKYFIEVTYIGADREIKGLNRVVQLTYVDNGEDDNVINFNVSKDYISMKEGDKDTWLS</sequence>
<dbReference type="Proteomes" id="UP000191153">
    <property type="component" value="Unassembled WGS sequence"/>
</dbReference>
<dbReference type="AlphaFoldDB" id="A0A1T4PDM1"/>
<protein>
    <submittedName>
        <fullName evidence="1">Uncharacterized protein</fullName>
    </submittedName>
</protein>
<dbReference type="OrthoDB" id="84115at2"/>